<organism evidence="2 3">
    <name type="scientific">Roseateles chitinivorans</name>
    <dbReference type="NCBI Taxonomy" id="2917965"/>
    <lineage>
        <taxon>Bacteria</taxon>
        <taxon>Pseudomonadati</taxon>
        <taxon>Pseudomonadota</taxon>
        <taxon>Betaproteobacteria</taxon>
        <taxon>Burkholderiales</taxon>
        <taxon>Sphaerotilaceae</taxon>
        <taxon>Roseateles</taxon>
    </lineage>
</organism>
<sequence>MVVVGTLAGVAVGGALASAWWWSRLKRARRLIDRIESSRLLLNEQTTQARRQIERLQMELGELRMVAERLRRKAAQAATSGESADGPESILPLEAGAPVSGPTPLAAFRPIEKPRAPAPTVASVDAALEREARARERVAEGGFARTEIQDEDEPHSRGFMPTQLDKPF</sequence>
<protein>
    <recommendedName>
        <fullName evidence="4">DUF1043 domain-containing protein</fullName>
    </recommendedName>
</protein>
<name>A0A2G9CBC8_9BURK</name>
<feature type="compositionally biased region" description="Basic and acidic residues" evidence="1">
    <location>
        <begin position="127"/>
        <end position="139"/>
    </location>
</feature>
<dbReference type="EMBL" id="PEOG01000017">
    <property type="protein sequence ID" value="PIM53717.1"/>
    <property type="molecule type" value="Genomic_DNA"/>
</dbReference>
<accession>A0A2G9CBC8</accession>
<keyword evidence="3" id="KW-1185">Reference proteome</keyword>
<reference evidence="2 3" key="1">
    <citation type="submission" date="2017-11" db="EMBL/GenBank/DDBJ databases">
        <title>Draft genome sequence of Mitsuaria sp. HWN-4.</title>
        <authorList>
            <person name="Gundlapally S.R."/>
        </authorList>
    </citation>
    <scope>NUCLEOTIDE SEQUENCE [LARGE SCALE GENOMIC DNA]</scope>
    <source>
        <strain evidence="2 3">HWN-4</strain>
    </source>
</reference>
<dbReference type="AlphaFoldDB" id="A0A2G9CBC8"/>
<evidence type="ECO:0000313" key="2">
    <source>
        <dbReference type="EMBL" id="PIM53717.1"/>
    </source>
</evidence>
<evidence type="ECO:0000313" key="3">
    <source>
        <dbReference type="Proteomes" id="UP000231501"/>
    </source>
</evidence>
<evidence type="ECO:0000256" key="1">
    <source>
        <dbReference type="SAM" id="MobiDB-lite"/>
    </source>
</evidence>
<gene>
    <name evidence="2" type="ORF">CS062_08125</name>
</gene>
<proteinExistence type="predicted"/>
<comment type="caution">
    <text evidence="2">The sequence shown here is derived from an EMBL/GenBank/DDBJ whole genome shotgun (WGS) entry which is preliminary data.</text>
</comment>
<feature type="region of interest" description="Disordered" evidence="1">
    <location>
        <begin position="72"/>
        <end position="168"/>
    </location>
</feature>
<evidence type="ECO:0008006" key="4">
    <source>
        <dbReference type="Google" id="ProtNLM"/>
    </source>
</evidence>
<dbReference type="Proteomes" id="UP000231501">
    <property type="component" value="Unassembled WGS sequence"/>
</dbReference>